<dbReference type="Pfam" id="PF10002">
    <property type="entry name" value="DUF2243"/>
    <property type="match status" value="1"/>
</dbReference>
<dbReference type="AlphaFoldDB" id="A0A2P7S289"/>
<feature type="transmembrane region" description="Helical" evidence="1">
    <location>
        <begin position="63"/>
        <end position="82"/>
    </location>
</feature>
<organism evidence="2 3">
    <name type="scientific">Kumtagia ephedrae</name>
    <dbReference type="NCBI Taxonomy" id="2116701"/>
    <lineage>
        <taxon>Bacteria</taxon>
        <taxon>Pseudomonadati</taxon>
        <taxon>Pseudomonadota</taxon>
        <taxon>Alphaproteobacteria</taxon>
        <taxon>Hyphomicrobiales</taxon>
        <taxon>Phyllobacteriaceae</taxon>
        <taxon>Kumtagia</taxon>
    </lineage>
</organism>
<dbReference type="EMBL" id="PXYK01000021">
    <property type="protein sequence ID" value="PSJ56563.1"/>
    <property type="molecule type" value="Genomic_DNA"/>
</dbReference>
<evidence type="ECO:0000313" key="3">
    <source>
        <dbReference type="Proteomes" id="UP000241229"/>
    </source>
</evidence>
<dbReference type="InterPro" id="IPR018719">
    <property type="entry name" value="DUF2243_membrane"/>
</dbReference>
<keyword evidence="3" id="KW-1185">Reference proteome</keyword>
<name>A0A2P7S289_9HYPH</name>
<feature type="transmembrane region" description="Helical" evidence="1">
    <location>
        <begin position="94"/>
        <end position="113"/>
    </location>
</feature>
<keyword evidence="1" id="KW-1133">Transmembrane helix</keyword>
<evidence type="ECO:0000256" key="1">
    <source>
        <dbReference type="SAM" id="Phobius"/>
    </source>
</evidence>
<feature type="transmembrane region" description="Helical" evidence="1">
    <location>
        <begin position="133"/>
        <end position="154"/>
    </location>
</feature>
<keyword evidence="1" id="KW-0472">Membrane</keyword>
<feature type="transmembrane region" description="Helical" evidence="1">
    <location>
        <begin position="12"/>
        <end position="35"/>
    </location>
</feature>
<keyword evidence="1" id="KW-0812">Transmembrane</keyword>
<gene>
    <name evidence="2" type="ORF">C7I84_20580</name>
</gene>
<dbReference type="RefSeq" id="WP_106774092.1">
    <property type="nucleotide sequence ID" value="NZ_PXYK01000021.1"/>
</dbReference>
<dbReference type="OrthoDB" id="5190099at2"/>
<reference evidence="2 3" key="1">
    <citation type="submission" date="2018-03" db="EMBL/GenBank/DDBJ databases">
        <title>The draft genome of Mesorhizobium sp. 6GN-30.</title>
        <authorList>
            <person name="Liu L."/>
            <person name="Li L."/>
            <person name="Wang T."/>
            <person name="Zhang X."/>
            <person name="Liang L."/>
        </authorList>
    </citation>
    <scope>NUCLEOTIDE SEQUENCE [LARGE SCALE GENOMIC DNA]</scope>
    <source>
        <strain evidence="2 3">6GN30</strain>
    </source>
</reference>
<evidence type="ECO:0000313" key="2">
    <source>
        <dbReference type="EMBL" id="PSJ56563.1"/>
    </source>
</evidence>
<comment type="caution">
    <text evidence="2">The sequence shown here is derived from an EMBL/GenBank/DDBJ whole genome shotgun (WGS) entry which is preliminary data.</text>
</comment>
<sequence>MDMESRERRFPVSAGILFGLGLGGFFDGIVLHQLLQWHHMATSAGYPADSVENLEFNTLLDGLFHAGTYIFVVLGLAMLWHTARKAHLWWSGKLLAGSMLMGFGLFNLVEGTVNHQLLGLHHVNETVPREQWIYWDVGFLLWGAAMLGGGWFLYRSGLRQSPGERG</sequence>
<proteinExistence type="predicted"/>
<accession>A0A2P7S289</accession>
<protein>
    <submittedName>
        <fullName evidence="2">DUF2243 domain-containing protein</fullName>
    </submittedName>
</protein>
<dbReference type="Proteomes" id="UP000241229">
    <property type="component" value="Unassembled WGS sequence"/>
</dbReference>